<gene>
    <name evidence="1" type="ORF">KI659_12175</name>
</gene>
<protein>
    <submittedName>
        <fullName evidence="1">Uncharacterized protein</fullName>
    </submittedName>
</protein>
<organism evidence="1 2">
    <name type="scientific">Litoribacter ruber</name>
    <dbReference type="NCBI Taxonomy" id="702568"/>
    <lineage>
        <taxon>Bacteria</taxon>
        <taxon>Pseudomonadati</taxon>
        <taxon>Bacteroidota</taxon>
        <taxon>Cytophagia</taxon>
        <taxon>Cytophagales</taxon>
        <taxon>Cyclobacteriaceae</taxon>
        <taxon>Litoribacter</taxon>
    </lineage>
</organism>
<dbReference type="RefSeq" id="WP_213945625.1">
    <property type="nucleotide sequence ID" value="NZ_JAHBGI010000012.1"/>
</dbReference>
<dbReference type="EMBL" id="JAHCMY010000006">
    <property type="protein sequence ID" value="MBS9524767.1"/>
    <property type="molecule type" value="Genomic_DNA"/>
</dbReference>
<evidence type="ECO:0000313" key="2">
    <source>
        <dbReference type="Proteomes" id="UP001319104"/>
    </source>
</evidence>
<accession>A0AAP2G1U9</accession>
<dbReference type="AlphaFoldDB" id="A0AAP2G1U9"/>
<proteinExistence type="predicted"/>
<reference evidence="1 2" key="1">
    <citation type="submission" date="2021-05" db="EMBL/GenBank/DDBJ databases">
        <authorList>
            <person name="Zhang Z.D."/>
            <person name="Osman G."/>
        </authorList>
    </citation>
    <scope>NUCLEOTIDE SEQUENCE [LARGE SCALE GENOMIC DNA]</scope>
    <source>
        <strain evidence="1 2">KCTC 32217</strain>
    </source>
</reference>
<dbReference type="Proteomes" id="UP001319104">
    <property type="component" value="Unassembled WGS sequence"/>
</dbReference>
<comment type="caution">
    <text evidence="1">The sequence shown here is derived from an EMBL/GenBank/DDBJ whole genome shotgun (WGS) entry which is preliminary data.</text>
</comment>
<keyword evidence="2" id="KW-1185">Reference proteome</keyword>
<name>A0AAP2G1U9_9BACT</name>
<sequence length="47" mass="5456">MSGFNFIHGIKTLNDALAGERFGFWDRRRETEEREAEFDVVVFGASF</sequence>
<evidence type="ECO:0000313" key="1">
    <source>
        <dbReference type="EMBL" id="MBS9524767.1"/>
    </source>
</evidence>